<evidence type="ECO:0000313" key="6">
    <source>
        <dbReference type="EMBL" id="RTE02068.1"/>
    </source>
</evidence>
<feature type="domain" description="HTH araC/xylS-type" evidence="5">
    <location>
        <begin position="185"/>
        <end position="283"/>
    </location>
</feature>
<dbReference type="SUPFAM" id="SSF51215">
    <property type="entry name" value="Regulatory protein AraC"/>
    <property type="match status" value="1"/>
</dbReference>
<organism evidence="6 7">
    <name type="scientific">Paenibacillus whitsoniae</name>
    <dbReference type="NCBI Taxonomy" id="2496558"/>
    <lineage>
        <taxon>Bacteria</taxon>
        <taxon>Bacillati</taxon>
        <taxon>Bacillota</taxon>
        <taxon>Bacilli</taxon>
        <taxon>Bacillales</taxon>
        <taxon>Paenibacillaceae</taxon>
        <taxon>Paenibacillus</taxon>
    </lineage>
</organism>
<dbReference type="Gene3D" id="2.60.120.10">
    <property type="entry name" value="Jelly Rolls"/>
    <property type="match status" value="1"/>
</dbReference>
<dbReference type="InterPro" id="IPR050204">
    <property type="entry name" value="AraC_XylS_family_regulators"/>
</dbReference>
<evidence type="ECO:0000313" key="7">
    <source>
        <dbReference type="Proteomes" id="UP000276128"/>
    </source>
</evidence>
<evidence type="ECO:0000259" key="5">
    <source>
        <dbReference type="PROSITE" id="PS01124"/>
    </source>
</evidence>
<accession>A0A3S0BGL8</accession>
<dbReference type="PANTHER" id="PTHR46796">
    <property type="entry name" value="HTH-TYPE TRANSCRIPTIONAL ACTIVATOR RHAS-RELATED"/>
    <property type="match status" value="1"/>
</dbReference>
<dbReference type="SMART" id="SM00342">
    <property type="entry name" value="HTH_ARAC"/>
    <property type="match status" value="1"/>
</dbReference>
<comment type="caution">
    <text evidence="6">The sequence shown here is derived from an EMBL/GenBank/DDBJ whole genome shotgun (WGS) entry which is preliminary data.</text>
</comment>
<dbReference type="PROSITE" id="PS01124">
    <property type="entry name" value="HTH_ARAC_FAMILY_2"/>
    <property type="match status" value="1"/>
</dbReference>
<dbReference type="InterPro" id="IPR009057">
    <property type="entry name" value="Homeodomain-like_sf"/>
</dbReference>
<evidence type="ECO:0000256" key="3">
    <source>
        <dbReference type="ARBA" id="ARBA00023125"/>
    </source>
</evidence>
<dbReference type="InterPro" id="IPR014710">
    <property type="entry name" value="RmlC-like_jellyroll"/>
</dbReference>
<reference evidence="6 7" key="1">
    <citation type="submission" date="2018-12" db="EMBL/GenBank/DDBJ databases">
        <title>Bacillus ochoae sp. nov., Paenibacillus whitsoniae sp. nov., Paenibacillus spiritus sp. nov. Isolated from the Mars Exploration Rover during spacecraft assembly.</title>
        <authorList>
            <person name="Seuylemezian A."/>
            <person name="Vaishampayan P."/>
        </authorList>
    </citation>
    <scope>NUCLEOTIDE SEQUENCE [LARGE SCALE GENOMIC DNA]</scope>
    <source>
        <strain evidence="6 7">MER 54</strain>
    </source>
</reference>
<dbReference type="Pfam" id="PF02311">
    <property type="entry name" value="AraC_binding"/>
    <property type="match status" value="1"/>
</dbReference>
<dbReference type="Pfam" id="PF12833">
    <property type="entry name" value="HTH_18"/>
    <property type="match status" value="1"/>
</dbReference>
<dbReference type="GO" id="GO:0043565">
    <property type="term" value="F:sequence-specific DNA binding"/>
    <property type="evidence" value="ECO:0007669"/>
    <property type="project" value="InterPro"/>
</dbReference>
<gene>
    <name evidence="6" type="ORF">EJQ19_30105</name>
</gene>
<keyword evidence="4" id="KW-0804">Transcription</keyword>
<dbReference type="InterPro" id="IPR018060">
    <property type="entry name" value="HTH_AraC"/>
</dbReference>
<keyword evidence="3" id="KW-0238">DNA-binding</keyword>
<dbReference type="OrthoDB" id="9807321at2"/>
<protein>
    <submittedName>
        <fullName evidence="6">AraC family transcriptional regulator</fullName>
    </submittedName>
</protein>
<dbReference type="InterPro" id="IPR037923">
    <property type="entry name" value="HTH-like"/>
</dbReference>
<dbReference type="AlphaFoldDB" id="A0A3S0BGL8"/>
<dbReference type="Gene3D" id="1.10.10.60">
    <property type="entry name" value="Homeodomain-like"/>
    <property type="match status" value="2"/>
</dbReference>
<keyword evidence="7" id="KW-1185">Reference proteome</keyword>
<dbReference type="InterPro" id="IPR003313">
    <property type="entry name" value="AraC-bd"/>
</dbReference>
<sequence length="293" mass="33223">MTQKPLFSLSPGDTLSELRDTYFPPYITLAHTFNAPAGWGISHRVLKQFQLQYVLSGCAQYTIEGKSFLTQKGDLLFHRPGERHSVSTIPGEPYVCLSLVFHFGQSAFPMDELLPGANDLGNFACHEVERKLTSLVIHYRQPGLVHQLQAQTLLMELLLMFNRLAGERSVQEASAAQRNNFTRLVLAKNHIIEHFAKEMMIKDLEAITGFSGDYLIVQFKKTFGMTPIQYQIHLRVEKAKELAVHEGLTPSEVAQRVGYRDIHTFGKMFKKKTGTSLSQFCATLFTEDWDPEI</sequence>
<dbReference type="RefSeq" id="WP_126144906.1">
    <property type="nucleotide sequence ID" value="NZ_RXHU01000126.1"/>
</dbReference>
<dbReference type="GO" id="GO:0003700">
    <property type="term" value="F:DNA-binding transcription factor activity"/>
    <property type="evidence" value="ECO:0007669"/>
    <property type="project" value="InterPro"/>
</dbReference>
<name>A0A3S0BGL8_9BACL</name>
<dbReference type="Proteomes" id="UP000276128">
    <property type="component" value="Unassembled WGS sequence"/>
</dbReference>
<evidence type="ECO:0000256" key="2">
    <source>
        <dbReference type="ARBA" id="ARBA00023015"/>
    </source>
</evidence>
<dbReference type="SUPFAM" id="SSF46689">
    <property type="entry name" value="Homeodomain-like"/>
    <property type="match status" value="2"/>
</dbReference>
<dbReference type="EMBL" id="RXHU01000126">
    <property type="protein sequence ID" value="RTE02068.1"/>
    <property type="molecule type" value="Genomic_DNA"/>
</dbReference>
<evidence type="ECO:0000256" key="1">
    <source>
        <dbReference type="ARBA" id="ARBA00022490"/>
    </source>
</evidence>
<dbReference type="CDD" id="cd02208">
    <property type="entry name" value="cupin_RmlC-like"/>
    <property type="match status" value="1"/>
</dbReference>
<keyword evidence="1" id="KW-0963">Cytoplasm</keyword>
<proteinExistence type="predicted"/>
<dbReference type="PANTHER" id="PTHR46796:SF13">
    <property type="entry name" value="HTH-TYPE TRANSCRIPTIONAL ACTIVATOR RHAS"/>
    <property type="match status" value="1"/>
</dbReference>
<evidence type="ECO:0000256" key="4">
    <source>
        <dbReference type="ARBA" id="ARBA00023163"/>
    </source>
</evidence>
<keyword evidence="2" id="KW-0805">Transcription regulation</keyword>